<dbReference type="PANTHER" id="PTHR30627">
    <property type="entry name" value="PEPTIDOGLYCAN D,D-TRANSPEPTIDASE"/>
    <property type="match status" value="1"/>
</dbReference>
<evidence type="ECO:0000259" key="6">
    <source>
        <dbReference type="Pfam" id="PF03717"/>
    </source>
</evidence>
<evidence type="ECO:0000313" key="7">
    <source>
        <dbReference type="EMBL" id="OGC34352.1"/>
    </source>
</evidence>
<dbReference type="Gene3D" id="3.30.450.330">
    <property type="match status" value="1"/>
</dbReference>
<dbReference type="SUPFAM" id="SSF56601">
    <property type="entry name" value="beta-lactamase/transpeptidase-like"/>
    <property type="match status" value="1"/>
</dbReference>
<dbReference type="EMBL" id="MEUI01000019">
    <property type="protein sequence ID" value="OGC34352.1"/>
    <property type="molecule type" value="Genomic_DNA"/>
</dbReference>
<dbReference type="InterPro" id="IPR001460">
    <property type="entry name" value="PCN-bd_Tpept"/>
</dbReference>
<accession>A0A1F4TNR3</accession>
<comment type="subcellular location">
    <subcellularLocation>
        <location evidence="1">Membrane</location>
    </subcellularLocation>
</comment>
<name>A0A1F4TNR3_UNCSA</name>
<dbReference type="InterPro" id="IPR005311">
    <property type="entry name" value="PBP_dimer"/>
</dbReference>
<dbReference type="InterPro" id="IPR012338">
    <property type="entry name" value="Beta-lactam/transpept-like"/>
</dbReference>
<feature type="domain" description="Penicillin-binding protein transpeptidase" evidence="5">
    <location>
        <begin position="205"/>
        <end position="514"/>
    </location>
</feature>
<evidence type="ECO:0000256" key="4">
    <source>
        <dbReference type="SAM" id="Phobius"/>
    </source>
</evidence>
<gene>
    <name evidence="7" type="ORF">A2462_07825</name>
</gene>
<dbReference type="Gene3D" id="3.40.710.10">
    <property type="entry name" value="DD-peptidase/beta-lactamase superfamily"/>
    <property type="match status" value="1"/>
</dbReference>
<dbReference type="GO" id="GO:0071555">
    <property type="term" value="P:cell wall organization"/>
    <property type="evidence" value="ECO:0007669"/>
    <property type="project" value="TreeGrafter"/>
</dbReference>
<keyword evidence="4" id="KW-0812">Transmembrane</keyword>
<feature type="domain" description="Penicillin-binding protein dimerisation" evidence="6">
    <location>
        <begin position="76"/>
        <end position="159"/>
    </location>
</feature>
<keyword evidence="3 4" id="KW-0472">Membrane</keyword>
<evidence type="ECO:0000256" key="3">
    <source>
        <dbReference type="ARBA" id="ARBA00023136"/>
    </source>
</evidence>
<dbReference type="Pfam" id="PF03717">
    <property type="entry name" value="PBP_dimer"/>
    <property type="match status" value="1"/>
</dbReference>
<dbReference type="GO" id="GO:0008658">
    <property type="term" value="F:penicillin binding"/>
    <property type="evidence" value="ECO:0007669"/>
    <property type="project" value="InterPro"/>
</dbReference>
<evidence type="ECO:0000256" key="1">
    <source>
        <dbReference type="ARBA" id="ARBA00004370"/>
    </source>
</evidence>
<dbReference type="PANTHER" id="PTHR30627:SF1">
    <property type="entry name" value="PEPTIDOGLYCAN D,D-TRANSPEPTIDASE FTSI"/>
    <property type="match status" value="1"/>
</dbReference>
<evidence type="ECO:0000313" key="8">
    <source>
        <dbReference type="Proteomes" id="UP000177309"/>
    </source>
</evidence>
<evidence type="ECO:0000256" key="2">
    <source>
        <dbReference type="ARBA" id="ARBA00007171"/>
    </source>
</evidence>
<keyword evidence="4" id="KW-1133">Transmembrane helix</keyword>
<dbReference type="SUPFAM" id="SSF56519">
    <property type="entry name" value="Penicillin binding protein dimerisation domain"/>
    <property type="match status" value="1"/>
</dbReference>
<dbReference type="GO" id="GO:0005886">
    <property type="term" value="C:plasma membrane"/>
    <property type="evidence" value="ECO:0007669"/>
    <property type="project" value="TreeGrafter"/>
</dbReference>
<dbReference type="InterPro" id="IPR050515">
    <property type="entry name" value="Beta-lactam/transpept"/>
</dbReference>
<dbReference type="InterPro" id="IPR036138">
    <property type="entry name" value="PBP_dimer_sf"/>
</dbReference>
<dbReference type="Proteomes" id="UP000177309">
    <property type="component" value="Unassembled WGS sequence"/>
</dbReference>
<comment type="similarity">
    <text evidence="2">Belongs to the transpeptidase family.</text>
</comment>
<evidence type="ECO:0008006" key="9">
    <source>
        <dbReference type="Google" id="ProtNLM"/>
    </source>
</evidence>
<proteinExistence type="inferred from homology"/>
<dbReference type="AlphaFoldDB" id="A0A1F4TNR3"/>
<evidence type="ECO:0000259" key="5">
    <source>
        <dbReference type="Pfam" id="PF00905"/>
    </source>
</evidence>
<organism evidence="7 8">
    <name type="scientific">candidate division WOR-1 bacterium RIFOXYC2_FULL_41_25</name>
    <dbReference type="NCBI Taxonomy" id="1802586"/>
    <lineage>
        <taxon>Bacteria</taxon>
        <taxon>Bacillati</taxon>
        <taxon>Saganbacteria</taxon>
    </lineage>
</organism>
<dbReference type="Pfam" id="PF00905">
    <property type="entry name" value="Transpeptidase"/>
    <property type="match status" value="1"/>
</dbReference>
<dbReference type="Gene3D" id="3.90.1310.10">
    <property type="entry name" value="Penicillin-binding protein 2a (Domain 2)"/>
    <property type="match status" value="1"/>
</dbReference>
<reference evidence="7 8" key="1">
    <citation type="journal article" date="2016" name="Nat. Commun.">
        <title>Thousands of microbial genomes shed light on interconnected biogeochemical processes in an aquifer system.</title>
        <authorList>
            <person name="Anantharaman K."/>
            <person name="Brown C.T."/>
            <person name="Hug L.A."/>
            <person name="Sharon I."/>
            <person name="Castelle C.J."/>
            <person name="Probst A.J."/>
            <person name="Thomas B.C."/>
            <person name="Singh A."/>
            <person name="Wilkins M.J."/>
            <person name="Karaoz U."/>
            <person name="Brodie E.L."/>
            <person name="Williams K.H."/>
            <person name="Hubbard S.S."/>
            <person name="Banfield J.F."/>
        </authorList>
    </citation>
    <scope>NUCLEOTIDE SEQUENCE [LARGE SCALE GENOMIC DNA]</scope>
</reference>
<sequence>MQDRQRVYVLLLIFILLLLSVLVRLINLQIFNHSFYVGKSQDQHTRIIELAAQRGDIVDRNGNILSTSIDTYSLYKYKHGWLARKLPLAEAEKIREQEPLKIALLKEKKRLYPKERVAAQLLGFVGLDNQGLSGVELSFDEYLCGKKGRLVTEGDPSGVELYGALRVLEAGEEGMNITLTIDENIQYVAEREIEKQIKKYQAISGTVIVMDAETGEILALASKPDFDPNAYKSADKRLWHPRVVDPFEPGSTFKTITTAIALEEGVISEETMLEAKDSITVGGRVIKNSHAINWPDSRITISKMLEESINTGAVQIGLKLGPEKFYNGIKKFNFGSSTAFGLYGESKGIVNHWQRWHKPDIAMITFGQSIAVTPMQLLAAFSAFTNQGEIVKPFLIKKIESCDGKFVKGNARQLWGRAVSAKVADQVKKLLQNVVEIGTGKLGRITGFSVAGKTGTAQKASPGGRGYLQGHYIASFIGFAPVKDPKVICLVIVDDPRGKYWGATVCGPVFKDVVEYSLRYLNVKPDVL</sequence>
<protein>
    <recommendedName>
        <fullName evidence="9">Penicillin-binding protein transpeptidase domain-containing protein</fullName>
    </recommendedName>
</protein>
<feature type="transmembrane region" description="Helical" evidence="4">
    <location>
        <begin position="7"/>
        <end position="26"/>
    </location>
</feature>
<comment type="caution">
    <text evidence="7">The sequence shown here is derived from an EMBL/GenBank/DDBJ whole genome shotgun (WGS) entry which is preliminary data.</text>
</comment>